<gene>
    <name evidence="3" type="primary">phzB_1</name>
    <name evidence="3" type="ORF">GCM10009802_15400</name>
</gene>
<comment type="caution">
    <text evidence="3">The sequence shown here is derived from an EMBL/GenBank/DDBJ whole genome shotgun (WGS) entry which is preliminary data.</text>
</comment>
<dbReference type="Pfam" id="PF03284">
    <property type="entry name" value="PHZA_PHZB"/>
    <property type="match status" value="1"/>
</dbReference>
<dbReference type="Proteomes" id="UP001500443">
    <property type="component" value="Unassembled WGS sequence"/>
</dbReference>
<keyword evidence="4" id="KW-1185">Reference proteome</keyword>
<sequence>MTSSVSLHSDAAAPVFTDHHDLRARNRRAVEQYMLTDAEARLRRYTLYTEDGSASLFYTDVGGPIVVRGRDKLKRHGELSLQVLPDWQWIDVHLYQTQDPSVIWVECDGEGTIRFPGYPKGRYRNHFIHGFTLDDGRIVASREYTNPIEHMRALSIETPRIERGWIPSS</sequence>
<reference evidence="3 4" key="1">
    <citation type="journal article" date="2019" name="Int. J. Syst. Evol. Microbiol.">
        <title>The Global Catalogue of Microorganisms (GCM) 10K type strain sequencing project: providing services to taxonomists for standard genome sequencing and annotation.</title>
        <authorList>
            <consortium name="The Broad Institute Genomics Platform"/>
            <consortium name="The Broad Institute Genome Sequencing Center for Infectious Disease"/>
            <person name="Wu L."/>
            <person name="Ma J."/>
        </authorList>
    </citation>
    <scope>NUCLEOTIDE SEQUENCE [LARGE SCALE GENOMIC DNA]</scope>
    <source>
        <strain evidence="3 4">JCM 15481</strain>
    </source>
</reference>
<proteinExistence type="inferred from homology"/>
<dbReference type="SUPFAM" id="SSF54427">
    <property type="entry name" value="NTF2-like"/>
    <property type="match status" value="1"/>
</dbReference>
<evidence type="ECO:0000256" key="2">
    <source>
        <dbReference type="ARBA" id="ARBA00023194"/>
    </source>
</evidence>
<organism evidence="3 4">
    <name type="scientific">Streptomyces synnematoformans</name>
    <dbReference type="NCBI Taxonomy" id="415721"/>
    <lineage>
        <taxon>Bacteria</taxon>
        <taxon>Bacillati</taxon>
        <taxon>Actinomycetota</taxon>
        <taxon>Actinomycetes</taxon>
        <taxon>Kitasatosporales</taxon>
        <taxon>Streptomycetaceae</taxon>
        <taxon>Streptomyces</taxon>
    </lineage>
</organism>
<protein>
    <submittedName>
        <fullName evidence="3">Phenazine biosynthesis protein PhzB</fullName>
    </submittedName>
</protein>
<comment type="similarity">
    <text evidence="1">Belongs to the PhzA/PhzB family.</text>
</comment>
<accession>A0ABN2XRY7</accession>
<keyword evidence="2" id="KW-0045">Antibiotic biosynthesis</keyword>
<dbReference type="InterPro" id="IPR032710">
    <property type="entry name" value="NTF2-like_dom_sf"/>
</dbReference>
<dbReference type="EMBL" id="BAAAPF010000027">
    <property type="protein sequence ID" value="GAA2115428.1"/>
    <property type="molecule type" value="Genomic_DNA"/>
</dbReference>
<evidence type="ECO:0000313" key="4">
    <source>
        <dbReference type="Proteomes" id="UP001500443"/>
    </source>
</evidence>
<dbReference type="RefSeq" id="WP_344289049.1">
    <property type="nucleotide sequence ID" value="NZ_BAAAPF010000027.1"/>
</dbReference>
<evidence type="ECO:0000313" key="3">
    <source>
        <dbReference type="EMBL" id="GAA2115428.1"/>
    </source>
</evidence>
<dbReference type="InterPro" id="IPR004964">
    <property type="entry name" value="PhzA_PhzB"/>
</dbReference>
<name>A0ABN2XRY7_9ACTN</name>
<dbReference type="Gene3D" id="3.10.450.50">
    <property type="match status" value="1"/>
</dbReference>
<evidence type="ECO:0000256" key="1">
    <source>
        <dbReference type="ARBA" id="ARBA00009377"/>
    </source>
</evidence>